<dbReference type="SUPFAM" id="SSF57850">
    <property type="entry name" value="RING/U-box"/>
    <property type="match status" value="1"/>
</dbReference>
<dbReference type="KEGG" id="jre:108981879"/>
<dbReference type="InterPro" id="IPR001841">
    <property type="entry name" value="Znf_RING"/>
</dbReference>
<accession>A0A2I4DNE5</accession>
<evidence type="ECO:0000313" key="1">
    <source>
        <dbReference type="Proteomes" id="UP000235220"/>
    </source>
</evidence>
<dbReference type="Proteomes" id="UP000235220">
    <property type="component" value="Chromosome 16"/>
</dbReference>
<dbReference type="Gene3D" id="3.30.40.10">
    <property type="entry name" value="Zinc/RING finger domain, C3HC4 (zinc finger)"/>
    <property type="match status" value="1"/>
</dbReference>
<dbReference type="PROSITE" id="PS50089">
    <property type="entry name" value="ZF_RING_2"/>
    <property type="match status" value="1"/>
</dbReference>
<name>A0A2I4DNE5_JUGRE</name>
<dbReference type="OrthoDB" id="9984778at2759"/>
<proteinExistence type="predicted"/>
<dbReference type="GO" id="GO:0061630">
    <property type="term" value="F:ubiquitin protein ligase activity"/>
    <property type="evidence" value="ECO:0000318"/>
    <property type="project" value="GO_Central"/>
</dbReference>
<dbReference type="Gramene" id="Jr16_13430_p1">
    <property type="protein sequence ID" value="cds.Jr16_13430_p1"/>
    <property type="gene ID" value="Jr16_13430"/>
</dbReference>
<gene>
    <name evidence="2" type="primary">LOC108981879</name>
</gene>
<dbReference type="PANTHER" id="PTHR47662">
    <property type="entry name" value="RING-TYPE DOMAIN-CONTAINING PROTEIN"/>
    <property type="match status" value="1"/>
</dbReference>
<dbReference type="SMART" id="SM00184">
    <property type="entry name" value="RING"/>
    <property type="match status" value="1"/>
</dbReference>
<reference evidence="2" key="1">
    <citation type="submission" date="2025-08" db="UniProtKB">
        <authorList>
            <consortium name="RefSeq"/>
        </authorList>
    </citation>
    <scope>IDENTIFICATION</scope>
    <source>
        <tissue evidence="2">Leaves</tissue>
    </source>
</reference>
<keyword evidence="1" id="KW-1185">Reference proteome</keyword>
<dbReference type="RefSeq" id="XP_018808670.2">
    <property type="nucleotide sequence ID" value="XM_018953125.2"/>
</dbReference>
<dbReference type="PANTHER" id="PTHR47662:SF1">
    <property type="entry name" value="RING-TYPE DOMAIN-CONTAINING PROTEIN"/>
    <property type="match status" value="1"/>
</dbReference>
<protein>
    <submittedName>
        <fullName evidence="2">RING-H2 finger protein ATL30-like</fullName>
    </submittedName>
</protein>
<sequence length="183" mass="21771">MNSLSISSIFSLLFLLVSIMFCFRKQFYKLNRLSIVWKNVVLVASRLTKLLDLLLYHSFSKGWYDHDHHHDMPQYSSCDQEPRPTNGVYEWKPAAGSDEEDQVECAVCLSKIEEGEEIRELRCDHIFHRICLDRWLGYNRVTCPLCRDSLFMRRNVTELGVELLHFKYCCLNSGDRRQTWWLR</sequence>
<organism evidence="1 2">
    <name type="scientific">Juglans regia</name>
    <name type="common">English walnut</name>
    <dbReference type="NCBI Taxonomy" id="51240"/>
    <lineage>
        <taxon>Eukaryota</taxon>
        <taxon>Viridiplantae</taxon>
        <taxon>Streptophyta</taxon>
        <taxon>Embryophyta</taxon>
        <taxon>Tracheophyta</taxon>
        <taxon>Spermatophyta</taxon>
        <taxon>Magnoliopsida</taxon>
        <taxon>eudicotyledons</taxon>
        <taxon>Gunneridae</taxon>
        <taxon>Pentapetalae</taxon>
        <taxon>rosids</taxon>
        <taxon>fabids</taxon>
        <taxon>Fagales</taxon>
        <taxon>Juglandaceae</taxon>
        <taxon>Juglans</taxon>
    </lineage>
</organism>
<evidence type="ECO:0000313" key="2">
    <source>
        <dbReference type="RefSeq" id="XP_018808670.2"/>
    </source>
</evidence>
<dbReference type="GO" id="GO:0016567">
    <property type="term" value="P:protein ubiquitination"/>
    <property type="evidence" value="ECO:0000318"/>
    <property type="project" value="GO_Central"/>
</dbReference>
<dbReference type="GeneID" id="108981879"/>
<dbReference type="InterPro" id="IPR013083">
    <property type="entry name" value="Znf_RING/FYVE/PHD"/>
</dbReference>
<dbReference type="AlphaFoldDB" id="A0A2I4DNE5"/>
<dbReference type="Pfam" id="PF13639">
    <property type="entry name" value="zf-RING_2"/>
    <property type="match status" value="1"/>
</dbReference>